<evidence type="ECO:0000313" key="2">
    <source>
        <dbReference type="EMBL" id="VIO72537.1"/>
    </source>
</evidence>
<evidence type="ECO:0000313" key="3">
    <source>
        <dbReference type="Proteomes" id="UP000328092"/>
    </source>
</evidence>
<dbReference type="AlphaFoldDB" id="A0A508TFZ5"/>
<accession>A0A508TFZ5</accession>
<feature type="transmembrane region" description="Helical" evidence="1">
    <location>
        <begin position="12"/>
        <end position="32"/>
    </location>
</feature>
<protein>
    <submittedName>
        <fullName evidence="2">Uncharacterized protein</fullName>
    </submittedName>
</protein>
<dbReference type="Proteomes" id="UP000328092">
    <property type="component" value="Unassembled WGS sequence"/>
</dbReference>
<keyword evidence="1" id="KW-1133">Transmembrane helix</keyword>
<proteinExistence type="predicted"/>
<gene>
    <name evidence="2" type="ORF">CI1B_41820</name>
</gene>
<name>A0A508TFZ5_9BRAD</name>
<organism evidence="2 3">
    <name type="scientific">Bradyrhizobium ivorense</name>
    <dbReference type="NCBI Taxonomy" id="2511166"/>
    <lineage>
        <taxon>Bacteria</taxon>
        <taxon>Pseudomonadati</taxon>
        <taxon>Pseudomonadota</taxon>
        <taxon>Alphaproteobacteria</taxon>
        <taxon>Hyphomicrobiales</taxon>
        <taxon>Nitrobacteraceae</taxon>
        <taxon>Bradyrhizobium</taxon>
    </lineage>
</organism>
<evidence type="ECO:0000256" key="1">
    <source>
        <dbReference type="SAM" id="Phobius"/>
    </source>
</evidence>
<sequence>MKEATKRAASEALAQALAVTAMLVIASVVLYWR</sequence>
<comment type="caution">
    <text evidence="2">The sequence shown here is derived from an EMBL/GenBank/DDBJ whole genome shotgun (WGS) entry which is preliminary data.</text>
</comment>
<dbReference type="EMBL" id="CAADFC020000016">
    <property type="protein sequence ID" value="VIO72537.1"/>
    <property type="molecule type" value="Genomic_DNA"/>
</dbReference>
<keyword evidence="1" id="KW-0472">Membrane</keyword>
<reference evidence="2" key="1">
    <citation type="submission" date="2019-02" db="EMBL/GenBank/DDBJ databases">
        <authorList>
            <person name="Pothier F.J."/>
        </authorList>
    </citation>
    <scope>NUCLEOTIDE SEQUENCE</scope>
    <source>
        <strain evidence="2">CI-1B</strain>
    </source>
</reference>
<keyword evidence="3" id="KW-1185">Reference proteome</keyword>
<keyword evidence="1" id="KW-0812">Transmembrane</keyword>